<keyword evidence="3 8" id="KW-0812">Transmembrane</keyword>
<dbReference type="PANTHER" id="PTHR30625:SF11">
    <property type="entry name" value="MOTA_TOLQ_EXBB PROTON CHANNEL DOMAIN-CONTAINING PROTEIN"/>
    <property type="match status" value="1"/>
</dbReference>
<feature type="transmembrane region" description="Helical" evidence="8">
    <location>
        <begin position="355"/>
        <end position="374"/>
    </location>
</feature>
<evidence type="ECO:0000256" key="1">
    <source>
        <dbReference type="ARBA" id="ARBA00004651"/>
    </source>
</evidence>
<evidence type="ECO:0000313" key="12">
    <source>
        <dbReference type="Proteomes" id="UP000092504"/>
    </source>
</evidence>
<dbReference type="InterPro" id="IPR050790">
    <property type="entry name" value="ExbB/TolQ_transport"/>
</dbReference>
<keyword evidence="6" id="KW-0813">Transport</keyword>
<evidence type="ECO:0000256" key="8">
    <source>
        <dbReference type="SAM" id="Phobius"/>
    </source>
</evidence>
<evidence type="ECO:0000256" key="6">
    <source>
        <dbReference type="RuleBase" id="RU004057"/>
    </source>
</evidence>
<feature type="coiled-coil region" evidence="7">
    <location>
        <begin position="51"/>
        <end position="103"/>
    </location>
</feature>
<name>A0A1B8P0R9_HALEL</name>
<feature type="chain" id="PRO_5008611267" evidence="9">
    <location>
        <begin position="27"/>
        <end position="462"/>
    </location>
</feature>
<keyword evidence="9" id="KW-0732">Signal</keyword>
<sequence>MIGRHSVLRILAIVALAALPSGVALAQSSEDPLQTFQAEREAAEARDRARLAELVDDRQALESALQEARSDLEAARERRQELEAQQQSQKAELQELASQIDEQGGDLGPVFDAVASVSGELRDDLGQSWLTLGAEAALPPRLDSDGVLRPGQVETLADSLMGMTRETSRIVNLTAPVAGQDGQRSERPVTRVGDLLAFSDGQLLQRTGDEGNLSVLDHTPGAVSDRLNAFQAGQGDVISLDPTDGQVLEAMAQQPSLLERFQQGGAVGYVVVVLGVLGLLVALFQYLYLLRVTVTLKRQLGDLEQLREDNPLGRVLKRFHALGSGHAPEALEARLDEAMLAEQPRLERGQSLVKMLAAVAPLLGLLGTVTGMIVTFQSITVFGTGDPQLMAGGISQALVTTVLGLITAVPLLFAHTALSSRSRALIGTMEGRASAVLADRLEADQAAASATAATKRHADALA</sequence>
<evidence type="ECO:0000256" key="3">
    <source>
        <dbReference type="ARBA" id="ARBA00022692"/>
    </source>
</evidence>
<dbReference type="Proteomes" id="UP000092504">
    <property type="component" value="Unassembled WGS sequence"/>
</dbReference>
<dbReference type="GO" id="GO:0017038">
    <property type="term" value="P:protein import"/>
    <property type="evidence" value="ECO:0007669"/>
    <property type="project" value="TreeGrafter"/>
</dbReference>
<feature type="signal peptide" evidence="9">
    <location>
        <begin position="1"/>
        <end position="26"/>
    </location>
</feature>
<feature type="transmembrane region" description="Helical" evidence="8">
    <location>
        <begin position="266"/>
        <end position="289"/>
    </location>
</feature>
<evidence type="ECO:0000256" key="7">
    <source>
        <dbReference type="SAM" id="Coils"/>
    </source>
</evidence>
<dbReference type="Pfam" id="PF01618">
    <property type="entry name" value="MotA_ExbB"/>
    <property type="match status" value="1"/>
</dbReference>
<keyword evidence="4 8" id="KW-1133">Transmembrane helix</keyword>
<keyword evidence="6" id="KW-0653">Protein transport</keyword>
<dbReference type="InterPro" id="IPR002898">
    <property type="entry name" value="MotA_ExbB_proton_chnl"/>
</dbReference>
<accession>A0A1B8P0R9</accession>
<organism evidence="11 12">
    <name type="scientific">Halomonas elongata</name>
    <dbReference type="NCBI Taxonomy" id="2746"/>
    <lineage>
        <taxon>Bacteria</taxon>
        <taxon>Pseudomonadati</taxon>
        <taxon>Pseudomonadota</taxon>
        <taxon>Gammaproteobacteria</taxon>
        <taxon>Oceanospirillales</taxon>
        <taxon>Halomonadaceae</taxon>
        <taxon>Halomonas</taxon>
    </lineage>
</organism>
<keyword evidence="5 8" id="KW-0472">Membrane</keyword>
<comment type="caution">
    <text evidence="11">The sequence shown here is derived from an EMBL/GenBank/DDBJ whole genome shotgun (WGS) entry which is preliminary data.</text>
</comment>
<keyword evidence="2" id="KW-1003">Cell membrane</keyword>
<evidence type="ECO:0000313" key="11">
    <source>
        <dbReference type="EMBL" id="OBX35793.1"/>
    </source>
</evidence>
<feature type="domain" description="MotA/TolQ/ExbB proton channel" evidence="10">
    <location>
        <begin position="310"/>
        <end position="430"/>
    </location>
</feature>
<evidence type="ECO:0000256" key="2">
    <source>
        <dbReference type="ARBA" id="ARBA00022475"/>
    </source>
</evidence>
<dbReference type="AlphaFoldDB" id="A0A1B8P0R9"/>
<dbReference type="InterPro" id="IPR017270">
    <property type="entry name" value="MotA/TolQ/ExbB-rel"/>
</dbReference>
<gene>
    <name evidence="11" type="primary">exbB_1</name>
    <name evidence="11" type="ORF">A8U91_00127</name>
</gene>
<reference evidence="11 12" key="1">
    <citation type="submission" date="2016-06" db="EMBL/GenBank/DDBJ databases">
        <title>Genome sequence of halotolerant plant growth promoting strain of Halomonas elongata HEK1 isolated from salterns of Rann of Kutch, Gujarat, India.</title>
        <authorList>
            <person name="Gaba S."/>
            <person name="Singh R.N."/>
            <person name="Abrol S."/>
            <person name="Kaushik R."/>
            <person name="Saxena A.K."/>
        </authorList>
    </citation>
    <scope>NUCLEOTIDE SEQUENCE [LARGE SCALE GENOMIC DNA]</scope>
    <source>
        <strain evidence="11 12">HEK1</strain>
    </source>
</reference>
<dbReference type="PATRIC" id="fig|2746.7.peg.134"/>
<dbReference type="GO" id="GO:0005886">
    <property type="term" value="C:plasma membrane"/>
    <property type="evidence" value="ECO:0007669"/>
    <property type="project" value="UniProtKB-SubCell"/>
</dbReference>
<dbReference type="EMBL" id="MAJD01000001">
    <property type="protein sequence ID" value="OBX35793.1"/>
    <property type="molecule type" value="Genomic_DNA"/>
</dbReference>
<dbReference type="PIRSF" id="PIRSF037714">
    <property type="entry name" value="TolR"/>
    <property type="match status" value="1"/>
</dbReference>
<protein>
    <submittedName>
        <fullName evidence="11">Biopolymer transport protein ExbB</fullName>
    </submittedName>
</protein>
<keyword evidence="7" id="KW-0175">Coiled coil</keyword>
<evidence type="ECO:0000256" key="9">
    <source>
        <dbReference type="SAM" id="SignalP"/>
    </source>
</evidence>
<comment type="subcellular location">
    <subcellularLocation>
        <location evidence="1">Cell membrane</location>
        <topology evidence="1">Multi-pass membrane protein</topology>
    </subcellularLocation>
    <subcellularLocation>
        <location evidence="6">Membrane</location>
        <topology evidence="6">Multi-pass membrane protein</topology>
    </subcellularLocation>
</comment>
<evidence type="ECO:0000256" key="4">
    <source>
        <dbReference type="ARBA" id="ARBA00022989"/>
    </source>
</evidence>
<comment type="similarity">
    <text evidence="6">Belongs to the exbB/tolQ family.</text>
</comment>
<dbReference type="RefSeq" id="WP_065240365.1">
    <property type="nucleotide sequence ID" value="NZ_JADDHN010000003.1"/>
</dbReference>
<dbReference type="PANTHER" id="PTHR30625">
    <property type="entry name" value="PROTEIN TOLQ"/>
    <property type="match status" value="1"/>
</dbReference>
<feature type="transmembrane region" description="Helical" evidence="8">
    <location>
        <begin position="394"/>
        <end position="413"/>
    </location>
</feature>
<proteinExistence type="inferred from homology"/>
<evidence type="ECO:0000259" key="10">
    <source>
        <dbReference type="Pfam" id="PF01618"/>
    </source>
</evidence>
<evidence type="ECO:0000256" key="5">
    <source>
        <dbReference type="ARBA" id="ARBA00023136"/>
    </source>
</evidence>